<dbReference type="SUPFAM" id="SSF53474">
    <property type="entry name" value="alpha/beta-Hydrolases"/>
    <property type="match status" value="1"/>
</dbReference>
<name>A0A9X3I2K6_9ACTN</name>
<dbReference type="GO" id="GO:0016787">
    <property type="term" value="F:hydrolase activity"/>
    <property type="evidence" value="ECO:0007669"/>
    <property type="project" value="UniProtKB-KW"/>
</dbReference>
<proteinExistence type="predicted"/>
<dbReference type="EMBL" id="JAPKFM010000001">
    <property type="protein sequence ID" value="MCX2962608.1"/>
    <property type="molecule type" value="Genomic_DNA"/>
</dbReference>
<reference evidence="3" key="1">
    <citation type="submission" date="2022-10" db="EMBL/GenBank/DDBJ databases">
        <title>WGS of marine actinomycetes from Thailand.</title>
        <authorList>
            <person name="Thawai C."/>
        </authorList>
    </citation>
    <scope>NUCLEOTIDE SEQUENCE</scope>
    <source>
        <strain evidence="3">SW21</strain>
    </source>
</reference>
<dbReference type="InterPro" id="IPR013094">
    <property type="entry name" value="AB_hydrolase_3"/>
</dbReference>
<dbReference type="InterPro" id="IPR029058">
    <property type="entry name" value="AB_hydrolase_fold"/>
</dbReference>
<dbReference type="Proteomes" id="UP001143347">
    <property type="component" value="Unassembled WGS sequence"/>
</dbReference>
<evidence type="ECO:0000313" key="4">
    <source>
        <dbReference type="Proteomes" id="UP001143347"/>
    </source>
</evidence>
<sequence length="302" mass="32345">MTAQHEFHPDLARSARVLPRGLAGPRSLRIVRFLQGGLARLQRDRGVEVRSLPSGGGVRIFRPTGGRAVAPALVWIHGGGFVLGEARQDDDLCRRLCAEIGAVVISVDYRLAPENPFPAALDDCHEALQLAYEIDGVDASRVAIGGASAGGGLAAQVALRVKERRESAPVLQLLAYPMLDDRTGAAGPSPIENRFRMWNSSSNRFGWGAYLGGAAPEIVAPARRDDLTGLAPAWIGVGELDLFHDEDVAYAKRLRESGVDCALEVIPGAYHAFDLIQTNAPVSKEFFRMQTAALRAAFAASA</sequence>
<dbReference type="PANTHER" id="PTHR48081:SF8">
    <property type="entry name" value="ALPHA_BETA HYDROLASE FOLD-3 DOMAIN-CONTAINING PROTEIN-RELATED"/>
    <property type="match status" value="1"/>
</dbReference>
<evidence type="ECO:0000259" key="2">
    <source>
        <dbReference type="Pfam" id="PF07859"/>
    </source>
</evidence>
<gene>
    <name evidence="3" type="ORF">OSB52_00720</name>
</gene>
<protein>
    <submittedName>
        <fullName evidence="3">Alpha/beta hydrolase</fullName>
    </submittedName>
</protein>
<evidence type="ECO:0000256" key="1">
    <source>
        <dbReference type="ARBA" id="ARBA00022801"/>
    </source>
</evidence>
<dbReference type="AlphaFoldDB" id="A0A9X3I2K6"/>
<dbReference type="Pfam" id="PF07859">
    <property type="entry name" value="Abhydrolase_3"/>
    <property type="match status" value="1"/>
</dbReference>
<comment type="caution">
    <text evidence="3">The sequence shown here is derived from an EMBL/GenBank/DDBJ whole genome shotgun (WGS) entry which is preliminary data.</text>
</comment>
<accession>A0A9X3I2K6</accession>
<feature type="domain" description="Alpha/beta hydrolase fold-3" evidence="2">
    <location>
        <begin position="73"/>
        <end position="273"/>
    </location>
</feature>
<evidence type="ECO:0000313" key="3">
    <source>
        <dbReference type="EMBL" id="MCX2962608.1"/>
    </source>
</evidence>
<dbReference type="InterPro" id="IPR050300">
    <property type="entry name" value="GDXG_lipolytic_enzyme"/>
</dbReference>
<keyword evidence="1 3" id="KW-0378">Hydrolase</keyword>
<dbReference type="PANTHER" id="PTHR48081">
    <property type="entry name" value="AB HYDROLASE SUPERFAMILY PROTEIN C4A8.06C"/>
    <property type="match status" value="1"/>
</dbReference>
<keyword evidence="4" id="KW-1185">Reference proteome</keyword>
<dbReference type="Gene3D" id="3.40.50.1820">
    <property type="entry name" value="alpha/beta hydrolase"/>
    <property type="match status" value="1"/>
</dbReference>
<organism evidence="3 4">
    <name type="scientific">Gordonia aquimaris</name>
    <dbReference type="NCBI Taxonomy" id="2984863"/>
    <lineage>
        <taxon>Bacteria</taxon>
        <taxon>Bacillati</taxon>
        <taxon>Actinomycetota</taxon>
        <taxon>Actinomycetes</taxon>
        <taxon>Mycobacteriales</taxon>
        <taxon>Gordoniaceae</taxon>
        <taxon>Gordonia</taxon>
    </lineage>
</organism>
<dbReference type="RefSeq" id="WP_266059653.1">
    <property type="nucleotide sequence ID" value="NZ_JAPKFM010000001.1"/>
</dbReference>